<gene>
    <name evidence="1" type="ORF">AWN90_04535</name>
</gene>
<dbReference type="Pfam" id="PF12900">
    <property type="entry name" value="Pyridox_ox_2"/>
    <property type="match status" value="1"/>
</dbReference>
<evidence type="ECO:0008006" key="3">
    <source>
        <dbReference type="Google" id="ProtNLM"/>
    </source>
</evidence>
<organism evidence="1 2">
    <name type="scientific">Nocardia terpenica</name>
    <dbReference type="NCBI Taxonomy" id="455432"/>
    <lineage>
        <taxon>Bacteria</taxon>
        <taxon>Bacillati</taxon>
        <taxon>Actinomycetota</taxon>
        <taxon>Actinomycetes</taxon>
        <taxon>Mycobacteriales</taxon>
        <taxon>Nocardiaceae</taxon>
        <taxon>Nocardia</taxon>
    </lineage>
</organism>
<evidence type="ECO:0000313" key="2">
    <source>
        <dbReference type="Proteomes" id="UP000076512"/>
    </source>
</evidence>
<dbReference type="STRING" id="455432.AWN90_04535"/>
<dbReference type="Proteomes" id="UP000076512">
    <property type="component" value="Unassembled WGS sequence"/>
</dbReference>
<accession>A0A164IZ69</accession>
<dbReference type="InterPro" id="IPR012349">
    <property type="entry name" value="Split_barrel_FMN-bd"/>
</dbReference>
<dbReference type="Gene3D" id="2.30.110.10">
    <property type="entry name" value="Electron Transport, Fmn-binding Protein, Chain A"/>
    <property type="match status" value="1"/>
</dbReference>
<dbReference type="SUPFAM" id="SSF50475">
    <property type="entry name" value="FMN-binding split barrel"/>
    <property type="match status" value="1"/>
</dbReference>
<comment type="caution">
    <text evidence="1">The sequence shown here is derived from an EMBL/GenBank/DDBJ whole genome shotgun (WGS) entry which is preliminary data.</text>
</comment>
<name>A0A164IZ69_9NOCA</name>
<dbReference type="EMBL" id="LWGR01000016">
    <property type="protein sequence ID" value="KZM69880.1"/>
    <property type="molecule type" value="Genomic_DNA"/>
</dbReference>
<sequence length="113" mass="12529">MRFGRIMFTHNALLPAIRLVAHSVSDHEVIVHAGLAIPQLPDNPVVRYEADAIDPVSRLGWCVIVTGTGETVTDTDESARYLGQYQPWFPGAQHRIIRIRPSAVTGIEVTDEQ</sequence>
<dbReference type="InterPro" id="IPR024747">
    <property type="entry name" value="Pyridox_Oxase-rel"/>
</dbReference>
<protein>
    <recommendedName>
        <fullName evidence="3">Pyridoxamine 5'-phosphate oxidase family protein</fullName>
    </recommendedName>
</protein>
<proteinExistence type="predicted"/>
<dbReference type="AlphaFoldDB" id="A0A164IZ69"/>
<evidence type="ECO:0000313" key="1">
    <source>
        <dbReference type="EMBL" id="KZM69880.1"/>
    </source>
</evidence>
<reference evidence="1 2" key="1">
    <citation type="submission" date="2016-04" db="EMBL/GenBank/DDBJ databases">
        <authorList>
            <person name="Evans L.H."/>
            <person name="Alamgir A."/>
            <person name="Owens N."/>
            <person name="Weber N.D."/>
            <person name="Virtaneva K."/>
            <person name="Barbian K."/>
            <person name="Babar A."/>
            <person name="Rosenke K."/>
        </authorList>
    </citation>
    <scope>NUCLEOTIDE SEQUENCE [LARGE SCALE GENOMIC DNA]</scope>
    <source>
        <strain evidence="1 2">IFM 0406</strain>
    </source>
</reference>
<keyword evidence="2" id="KW-1185">Reference proteome</keyword>